<dbReference type="EMBL" id="LT838813">
    <property type="protein sequence ID" value="SMD43248.1"/>
    <property type="molecule type" value="Genomic_DNA"/>
</dbReference>
<dbReference type="AlphaFoldDB" id="A0A1W2H3P2"/>
<gene>
    <name evidence="1" type="ORF">SAMN00777080_1833</name>
</gene>
<keyword evidence="2" id="KW-1185">Reference proteome</keyword>
<evidence type="ECO:0000313" key="2">
    <source>
        <dbReference type="Proteomes" id="UP000192333"/>
    </source>
</evidence>
<reference evidence="2" key="1">
    <citation type="submission" date="2017-04" db="EMBL/GenBank/DDBJ databases">
        <authorList>
            <person name="Varghese N."/>
            <person name="Submissions S."/>
        </authorList>
    </citation>
    <scope>NUCLEOTIDE SEQUENCE [LARGE SCALE GENOMIC DNA]</scope>
    <source>
        <strain evidence="2">DSM 16537</strain>
    </source>
</reference>
<sequence>MVKKERGLGKKTVGNLQRKYLDLGMLKETSHKVLSALFNQSYKGRTLEYLFNQVINIRWILHQMGMNESTVRALRKQFNDSGSISVEKMREVLQLAGYKKVKN</sequence>
<organism evidence="1 2">
    <name type="scientific">Aquiflexum balticum DSM 16537</name>
    <dbReference type="NCBI Taxonomy" id="758820"/>
    <lineage>
        <taxon>Bacteria</taxon>
        <taxon>Pseudomonadati</taxon>
        <taxon>Bacteroidota</taxon>
        <taxon>Cytophagia</taxon>
        <taxon>Cytophagales</taxon>
        <taxon>Cyclobacteriaceae</taxon>
        <taxon>Aquiflexum</taxon>
    </lineage>
</organism>
<proteinExistence type="predicted"/>
<protein>
    <submittedName>
        <fullName evidence="1">Uncharacterized protein</fullName>
    </submittedName>
</protein>
<dbReference type="STRING" id="758820.SAMN00777080_1833"/>
<name>A0A1W2H3P2_9BACT</name>
<dbReference type="Proteomes" id="UP000192333">
    <property type="component" value="Chromosome I"/>
</dbReference>
<accession>A0A1W2H3P2</accession>
<evidence type="ECO:0000313" key="1">
    <source>
        <dbReference type="EMBL" id="SMD43248.1"/>
    </source>
</evidence>